<organism evidence="5 6">
    <name type="scientific">Cyclonatronum proteinivorum</name>
    <dbReference type="NCBI Taxonomy" id="1457365"/>
    <lineage>
        <taxon>Bacteria</taxon>
        <taxon>Pseudomonadati</taxon>
        <taxon>Balneolota</taxon>
        <taxon>Balneolia</taxon>
        <taxon>Balneolales</taxon>
        <taxon>Cyclonatronaceae</taxon>
        <taxon>Cyclonatronum</taxon>
    </lineage>
</organism>
<dbReference type="InterPro" id="IPR053888">
    <property type="entry name" value="MRM3-like_sub_bind"/>
</dbReference>
<keyword evidence="6" id="KW-1185">Reference proteome</keyword>
<dbReference type="Pfam" id="PF22435">
    <property type="entry name" value="MRM3-like_sub_bind"/>
    <property type="match status" value="1"/>
</dbReference>
<keyword evidence="3 5" id="KW-0808">Transferase</keyword>
<dbReference type="SMART" id="SM00967">
    <property type="entry name" value="SpoU_sub_bind"/>
    <property type="match status" value="1"/>
</dbReference>
<dbReference type="Proteomes" id="UP000254808">
    <property type="component" value="Chromosome"/>
</dbReference>
<evidence type="ECO:0000256" key="2">
    <source>
        <dbReference type="ARBA" id="ARBA00022603"/>
    </source>
</evidence>
<dbReference type="CDD" id="cd18095">
    <property type="entry name" value="SpoU-like_rRNA-MTase"/>
    <property type="match status" value="1"/>
</dbReference>
<feature type="domain" description="RNA 2-O ribose methyltransferase substrate binding" evidence="4">
    <location>
        <begin position="57"/>
        <end position="131"/>
    </location>
</feature>
<dbReference type="InterPro" id="IPR029064">
    <property type="entry name" value="Ribosomal_eL30-like_sf"/>
</dbReference>
<dbReference type="InterPro" id="IPR001537">
    <property type="entry name" value="SpoU_MeTrfase"/>
</dbReference>
<name>A0A345UJZ0_9BACT</name>
<dbReference type="GO" id="GO:0003723">
    <property type="term" value="F:RNA binding"/>
    <property type="evidence" value="ECO:0007669"/>
    <property type="project" value="InterPro"/>
</dbReference>
<evidence type="ECO:0000313" key="6">
    <source>
        <dbReference type="Proteomes" id="UP000254808"/>
    </source>
</evidence>
<dbReference type="AlphaFoldDB" id="A0A345UJZ0"/>
<dbReference type="OrthoDB" id="9785673at2"/>
<evidence type="ECO:0000313" key="5">
    <source>
        <dbReference type="EMBL" id="AXJ00792.1"/>
    </source>
</evidence>
<keyword evidence="2 5" id="KW-0489">Methyltransferase</keyword>
<dbReference type="Pfam" id="PF00588">
    <property type="entry name" value="SpoU_methylase"/>
    <property type="match status" value="1"/>
</dbReference>
<dbReference type="Gene3D" id="3.30.1330.30">
    <property type="match status" value="1"/>
</dbReference>
<dbReference type="InterPro" id="IPR013123">
    <property type="entry name" value="SpoU_subst-bd"/>
</dbReference>
<dbReference type="GO" id="GO:0006396">
    <property type="term" value="P:RNA processing"/>
    <property type="evidence" value="ECO:0007669"/>
    <property type="project" value="InterPro"/>
</dbReference>
<comment type="similarity">
    <text evidence="1">Belongs to the class IV-like SAM-binding methyltransferase superfamily. RNA methyltransferase TrmH family.</text>
</comment>
<accession>A0A345UJZ0</accession>
<evidence type="ECO:0000259" key="4">
    <source>
        <dbReference type="SMART" id="SM00967"/>
    </source>
</evidence>
<dbReference type="SUPFAM" id="SSF55315">
    <property type="entry name" value="L30e-like"/>
    <property type="match status" value="1"/>
</dbReference>
<dbReference type="GO" id="GO:0032259">
    <property type="term" value="P:methylation"/>
    <property type="evidence" value="ECO:0007669"/>
    <property type="project" value="UniProtKB-KW"/>
</dbReference>
<evidence type="ECO:0000256" key="1">
    <source>
        <dbReference type="ARBA" id="ARBA00007228"/>
    </source>
</evidence>
<dbReference type="InterPro" id="IPR029028">
    <property type="entry name" value="Alpha/beta_knot_MTases"/>
</dbReference>
<dbReference type="EMBL" id="CP027806">
    <property type="protein sequence ID" value="AXJ00792.1"/>
    <property type="molecule type" value="Genomic_DNA"/>
</dbReference>
<sequence length="303" mass="32941">MQPGQRNFLEKTLQEGYHLCMHENRTLPIQIPLSKALLKKFGSLLRKKYRSKHQLFIAEGARTVEQFLIRMKPAVEAVIVSTDFEGDDFYSAICAAHQIPVYSCTSESFRQLSDTANPQGILAVCKCMSPGLSGNTPLPNGSLYLALDDLQDPGNLGTIYRTAAWFGVSGLLLGTGCADFYNPKVIRSTAGATGTLPFSETDLLTALPRFEARGAEILLLDLNPGARPLHEVAGNRAGLKKESRSPLLLVTGNEARGISQALRERYPAVYIQGMPEQVESLNAAISTAIALYALTDPESLNQG</sequence>
<gene>
    <name evidence="5" type="ORF">CYPRO_1541</name>
</gene>
<dbReference type="Gene3D" id="3.40.1280.10">
    <property type="match status" value="1"/>
</dbReference>
<dbReference type="InterPro" id="IPR029026">
    <property type="entry name" value="tRNA_m1G_MTases_N"/>
</dbReference>
<dbReference type="GO" id="GO:0005737">
    <property type="term" value="C:cytoplasm"/>
    <property type="evidence" value="ECO:0007669"/>
    <property type="project" value="UniProtKB-ARBA"/>
</dbReference>
<dbReference type="SUPFAM" id="SSF75217">
    <property type="entry name" value="alpha/beta knot"/>
    <property type="match status" value="1"/>
</dbReference>
<evidence type="ECO:0000256" key="3">
    <source>
        <dbReference type="ARBA" id="ARBA00022679"/>
    </source>
</evidence>
<reference evidence="5 6" key="1">
    <citation type="submission" date="2018-03" db="EMBL/GenBank/DDBJ databases">
        <title>Phenotypic and genomic properties of Cyclonatronum proteinivorum gen. nov., sp. nov., a haloalkaliphilic bacteroidete from soda lakes possessing Na+-translocating rhodopsin.</title>
        <authorList>
            <person name="Toshchakov S.V."/>
            <person name="Korzhenkov A."/>
            <person name="Samarov N.I."/>
            <person name="Kublanov I.V."/>
            <person name="Muntyan M.S."/>
            <person name="Sorokin D.Y."/>
        </authorList>
    </citation>
    <scope>NUCLEOTIDE SEQUENCE [LARGE SCALE GENOMIC DNA]</scope>
    <source>
        <strain evidence="5 6">Omega</strain>
    </source>
</reference>
<dbReference type="GO" id="GO:0008173">
    <property type="term" value="F:RNA methyltransferase activity"/>
    <property type="evidence" value="ECO:0007669"/>
    <property type="project" value="InterPro"/>
</dbReference>
<dbReference type="PANTHER" id="PTHR43191:SF2">
    <property type="entry name" value="RRNA METHYLTRANSFERASE 3, MITOCHONDRIAL"/>
    <property type="match status" value="1"/>
</dbReference>
<dbReference type="KEGG" id="cprv:CYPRO_1541"/>
<dbReference type="InterPro" id="IPR051259">
    <property type="entry name" value="rRNA_Methyltransferase"/>
</dbReference>
<dbReference type="PANTHER" id="PTHR43191">
    <property type="entry name" value="RRNA METHYLTRANSFERASE 3"/>
    <property type="match status" value="1"/>
</dbReference>
<proteinExistence type="inferred from homology"/>
<protein>
    <submittedName>
        <fullName evidence="5">RNA methyltransferase, TrmH family</fullName>
    </submittedName>
</protein>